<dbReference type="PANTHER" id="PTHR16112">
    <property type="entry name" value="METHYL-CPG BINDING PROTEIN, DROSOPHILA"/>
    <property type="match status" value="1"/>
</dbReference>
<dbReference type="RefSeq" id="XP_050563265.1">
    <property type="nucleotide sequence ID" value="XM_050707308.1"/>
</dbReference>
<dbReference type="SUPFAM" id="SSF63748">
    <property type="entry name" value="Tudor/PWWP/MBT"/>
    <property type="match status" value="1"/>
</dbReference>
<feature type="compositionally biased region" description="Basic residues" evidence="1">
    <location>
        <begin position="291"/>
        <end position="303"/>
    </location>
</feature>
<feature type="domain" description="PWWP" evidence="2">
    <location>
        <begin position="438"/>
        <end position="458"/>
    </location>
</feature>
<proteinExistence type="predicted"/>
<dbReference type="PROSITE" id="PS50812">
    <property type="entry name" value="PWWP"/>
    <property type="match status" value="1"/>
</dbReference>
<reference evidence="4" key="1">
    <citation type="submission" date="2025-08" db="UniProtKB">
        <authorList>
            <consortium name="RefSeq"/>
        </authorList>
    </citation>
    <scope>IDENTIFICATION</scope>
    <source>
        <tissue evidence="4">Whole larval tissue</tissue>
    </source>
</reference>
<protein>
    <submittedName>
        <fullName evidence="4">PWWP domain-containing protein 2A isoform X1</fullName>
    </submittedName>
</protein>
<evidence type="ECO:0000313" key="3">
    <source>
        <dbReference type="Proteomes" id="UP000829999"/>
    </source>
</evidence>
<dbReference type="InterPro" id="IPR000313">
    <property type="entry name" value="PWWP_dom"/>
</dbReference>
<dbReference type="GO" id="GO:0005634">
    <property type="term" value="C:nucleus"/>
    <property type="evidence" value="ECO:0007669"/>
    <property type="project" value="TreeGrafter"/>
</dbReference>
<dbReference type="CDD" id="cd20140">
    <property type="entry name" value="PWWP_PWWP2"/>
    <property type="match status" value="1"/>
</dbReference>
<dbReference type="AlphaFoldDB" id="A0A9R0F5Y9"/>
<evidence type="ECO:0000313" key="4">
    <source>
        <dbReference type="RefSeq" id="XP_050563265.1"/>
    </source>
</evidence>
<feature type="compositionally biased region" description="Polar residues" evidence="1">
    <location>
        <begin position="86"/>
        <end position="96"/>
    </location>
</feature>
<feature type="region of interest" description="Disordered" evidence="1">
    <location>
        <begin position="391"/>
        <end position="424"/>
    </location>
</feature>
<dbReference type="Gene3D" id="2.30.30.140">
    <property type="match status" value="1"/>
</dbReference>
<evidence type="ECO:0000256" key="1">
    <source>
        <dbReference type="SAM" id="MobiDB-lite"/>
    </source>
</evidence>
<dbReference type="PANTHER" id="PTHR16112:SF22">
    <property type="entry name" value="PWWP DOMAIN-CONTAINING 2B"/>
    <property type="match status" value="1"/>
</dbReference>
<sequence length="543" mass="60028">MAAVVATADMTIQKNSQILVNVEEALADLIVVSYCTEDKKFQGVLLDSNKGNLPYGVYSLNPAFSKQVESTNESDKLHSVSQRFTYQEPQYEGENSQKSRKPAAKGKQQQKMTVRLRPRKVLCSNCQGICNENNENVDVSKKRKIESDDDTSHFSDSSRTEKKYLMGSMLIPKLSRLQPSEITSAVKGAAKTSTKASDKSIKTKKSNTETVTQEMAFVSVSEDMEGDKDDVKDENGISFSSMFSSAKTLKICFGEGEGTVVKIPPLTGDFNEDSGVSCDMGKPTKPDSKAAKKALKKAKKQAKKSNSVEKSQNVQSPKHIGALSPHNNASSPTLDPLEKKQKHKVKHKKKYKNQKKRDENTSKCGESESVDYFSDIKEHCMNQKLSISLRRLSSNSHEKQSENDPIESSSEDWDNEVVPDFPANGTEGVGGRLLRVSVGDVVWGKVVGFPWWPGKVLNVTPSSRAHVAWYASTTSSLMPCDSLSPFLEDFKLRFLKKKRGPYKEAVIQATLEAKRNESHVTDPLASPTHTLATVSPRPIDVFS</sequence>
<dbReference type="OrthoDB" id="5964980at2759"/>
<name>A0A9R0F5Y9_SPOFR</name>
<evidence type="ECO:0000259" key="2">
    <source>
        <dbReference type="PROSITE" id="PS50812"/>
    </source>
</evidence>
<gene>
    <name evidence="4" type="primary">LOC118276132</name>
</gene>
<dbReference type="GO" id="GO:0010369">
    <property type="term" value="C:chromocenter"/>
    <property type="evidence" value="ECO:0007669"/>
    <property type="project" value="TreeGrafter"/>
</dbReference>
<accession>A0A9R0F5Y9</accession>
<dbReference type="Proteomes" id="UP000829999">
    <property type="component" value="Chromosome 31"/>
</dbReference>
<dbReference type="GeneID" id="118276132"/>
<feature type="region of interest" description="Disordered" evidence="1">
    <location>
        <begin position="274"/>
        <end position="366"/>
    </location>
</feature>
<feature type="compositionally biased region" description="Basic residues" evidence="1">
    <location>
        <begin position="340"/>
        <end position="355"/>
    </location>
</feature>
<keyword evidence="3" id="KW-1185">Reference proteome</keyword>
<feature type="region of interest" description="Disordered" evidence="1">
    <location>
        <begin position="86"/>
        <end position="112"/>
    </location>
</feature>
<organism evidence="3 4">
    <name type="scientific">Spodoptera frugiperda</name>
    <name type="common">Fall armyworm</name>
    <dbReference type="NCBI Taxonomy" id="7108"/>
    <lineage>
        <taxon>Eukaryota</taxon>
        <taxon>Metazoa</taxon>
        <taxon>Ecdysozoa</taxon>
        <taxon>Arthropoda</taxon>
        <taxon>Hexapoda</taxon>
        <taxon>Insecta</taxon>
        <taxon>Pterygota</taxon>
        <taxon>Neoptera</taxon>
        <taxon>Endopterygota</taxon>
        <taxon>Lepidoptera</taxon>
        <taxon>Glossata</taxon>
        <taxon>Ditrysia</taxon>
        <taxon>Noctuoidea</taxon>
        <taxon>Noctuidae</taxon>
        <taxon>Amphipyrinae</taxon>
        <taxon>Spodoptera</taxon>
    </lineage>
</organism>
<dbReference type="Pfam" id="PF00855">
    <property type="entry name" value="PWWP"/>
    <property type="match status" value="1"/>
</dbReference>
<dbReference type="SMART" id="SM00293">
    <property type="entry name" value="PWWP"/>
    <property type="match status" value="1"/>
</dbReference>
<dbReference type="GO" id="GO:0003682">
    <property type="term" value="F:chromatin binding"/>
    <property type="evidence" value="ECO:0007669"/>
    <property type="project" value="TreeGrafter"/>
</dbReference>